<feature type="domain" description="HTH marR-type" evidence="4">
    <location>
        <begin position="15"/>
        <end position="144"/>
    </location>
</feature>
<dbReference type="GO" id="GO:0006950">
    <property type="term" value="P:response to stress"/>
    <property type="evidence" value="ECO:0007669"/>
    <property type="project" value="TreeGrafter"/>
</dbReference>
<dbReference type="InterPro" id="IPR000835">
    <property type="entry name" value="HTH_MarR-typ"/>
</dbReference>
<keyword evidence="6" id="KW-1185">Reference proteome</keyword>
<organism evidence="5 6">
    <name type="scientific">Paramagnetospirillum kuznetsovii</name>
    <dbReference type="NCBI Taxonomy" id="2053833"/>
    <lineage>
        <taxon>Bacteria</taxon>
        <taxon>Pseudomonadati</taxon>
        <taxon>Pseudomonadota</taxon>
        <taxon>Alphaproteobacteria</taxon>
        <taxon>Rhodospirillales</taxon>
        <taxon>Magnetospirillaceae</taxon>
        <taxon>Paramagnetospirillum</taxon>
    </lineage>
</organism>
<dbReference type="PROSITE" id="PS50995">
    <property type="entry name" value="HTH_MARR_2"/>
    <property type="match status" value="1"/>
</dbReference>
<dbReference type="SUPFAM" id="SSF46785">
    <property type="entry name" value="Winged helix' DNA-binding domain"/>
    <property type="match status" value="1"/>
</dbReference>
<accession>A0A364NWI2</accession>
<keyword evidence="3" id="KW-0804">Transcription</keyword>
<dbReference type="GO" id="GO:0003677">
    <property type="term" value="F:DNA binding"/>
    <property type="evidence" value="ECO:0007669"/>
    <property type="project" value="UniProtKB-KW"/>
</dbReference>
<dbReference type="PROSITE" id="PS01117">
    <property type="entry name" value="HTH_MARR_1"/>
    <property type="match status" value="1"/>
</dbReference>
<protein>
    <submittedName>
        <fullName evidence="5">MarR family transcriptional regulator</fullName>
    </submittedName>
</protein>
<evidence type="ECO:0000313" key="5">
    <source>
        <dbReference type="EMBL" id="RAU21438.1"/>
    </source>
</evidence>
<dbReference type="SMART" id="SM00347">
    <property type="entry name" value="HTH_MARR"/>
    <property type="match status" value="1"/>
</dbReference>
<dbReference type="GO" id="GO:0003700">
    <property type="term" value="F:DNA-binding transcription factor activity"/>
    <property type="evidence" value="ECO:0007669"/>
    <property type="project" value="InterPro"/>
</dbReference>
<dbReference type="PANTHER" id="PTHR33164">
    <property type="entry name" value="TRANSCRIPTIONAL REGULATOR, MARR FAMILY"/>
    <property type="match status" value="1"/>
</dbReference>
<evidence type="ECO:0000256" key="3">
    <source>
        <dbReference type="ARBA" id="ARBA00023163"/>
    </source>
</evidence>
<reference evidence="5 6" key="1">
    <citation type="submission" date="2017-11" db="EMBL/GenBank/DDBJ databases">
        <title>Draft genome sequence of magnetotactic bacterium Magnetospirillum kuznetsovii LBB-42.</title>
        <authorList>
            <person name="Grouzdev D.S."/>
            <person name="Rysina M.S."/>
            <person name="Baslerov R.V."/>
            <person name="Koziaeva V."/>
        </authorList>
    </citation>
    <scope>NUCLEOTIDE SEQUENCE [LARGE SCALE GENOMIC DNA]</scope>
    <source>
        <strain evidence="5 6">LBB-42</strain>
    </source>
</reference>
<dbReference type="PANTHER" id="PTHR33164:SF95">
    <property type="entry name" value="TRANSCRIPTIONAL REGULATOR"/>
    <property type="match status" value="1"/>
</dbReference>
<gene>
    <name evidence="5" type="ORF">CU669_13510</name>
</gene>
<dbReference type="PRINTS" id="PR00598">
    <property type="entry name" value="HTHMARR"/>
</dbReference>
<evidence type="ECO:0000259" key="4">
    <source>
        <dbReference type="PROSITE" id="PS50995"/>
    </source>
</evidence>
<dbReference type="Gene3D" id="1.10.10.10">
    <property type="entry name" value="Winged helix-like DNA-binding domain superfamily/Winged helix DNA-binding domain"/>
    <property type="match status" value="1"/>
</dbReference>
<dbReference type="InterPro" id="IPR039422">
    <property type="entry name" value="MarR/SlyA-like"/>
</dbReference>
<name>A0A364NWI2_9PROT</name>
<keyword evidence="2" id="KW-0238">DNA-binding</keyword>
<sequence>MDETHSPPLALDQLPGHLIRRLHQIAVGIFLDESRQFDLTPVQFAALDAICARPGLDQIGLSGAIAFDRTTIGGVVERLEAKGLIDRRVGQADRRTRELYITEQGRQLLDAITPAVLRTQERILYPLAPEERRQVLILLDKLVSQNNPFSRSPIKGD</sequence>
<comment type="caution">
    <text evidence="5">The sequence shown here is derived from an EMBL/GenBank/DDBJ whole genome shotgun (WGS) entry which is preliminary data.</text>
</comment>
<dbReference type="Pfam" id="PF12802">
    <property type="entry name" value="MarR_2"/>
    <property type="match status" value="1"/>
</dbReference>
<dbReference type="InterPro" id="IPR036388">
    <property type="entry name" value="WH-like_DNA-bd_sf"/>
</dbReference>
<dbReference type="EMBL" id="PGTO01000010">
    <property type="protein sequence ID" value="RAU21438.1"/>
    <property type="molecule type" value="Genomic_DNA"/>
</dbReference>
<proteinExistence type="predicted"/>
<dbReference type="InterPro" id="IPR023187">
    <property type="entry name" value="Tscrpt_reg_MarR-type_CS"/>
</dbReference>
<evidence type="ECO:0000313" key="6">
    <source>
        <dbReference type="Proteomes" id="UP000251075"/>
    </source>
</evidence>
<dbReference type="Proteomes" id="UP000251075">
    <property type="component" value="Unassembled WGS sequence"/>
</dbReference>
<dbReference type="OrthoDB" id="7349109at2"/>
<evidence type="ECO:0000256" key="2">
    <source>
        <dbReference type="ARBA" id="ARBA00023125"/>
    </source>
</evidence>
<dbReference type="AlphaFoldDB" id="A0A364NWI2"/>
<evidence type="ECO:0000256" key="1">
    <source>
        <dbReference type="ARBA" id="ARBA00023015"/>
    </source>
</evidence>
<dbReference type="InterPro" id="IPR036390">
    <property type="entry name" value="WH_DNA-bd_sf"/>
</dbReference>
<keyword evidence="1" id="KW-0805">Transcription regulation</keyword>
<dbReference type="RefSeq" id="WP_112145552.1">
    <property type="nucleotide sequence ID" value="NZ_PGTO01000010.1"/>
</dbReference>